<sequence>MARSTVHELQRRLAAVEAENDALRAGIPVVPQTPPTDPIADRDRSRGWGRTLAATVLIVLGTLVAPLALVAAWGNVQLTDTDRFVASYAGLATEPAVQAAVTDQVVEAIEGQVDIPALTTDVIDGVIELGTGPAATRALELLKGPAAQGLQSLVATVVERFVESEAFANVWASALRISHSQVVSALQNDPDAAIALGSEGTIGIQLAPIIDAAKEVLVDQGVEFAASIPTVDRTITVAQVDSLPTVQLAYQLVVAAGIWLPWVAILLLAAGVLAARRRSVALITAALSLGLVMAIVLAGLAAGRIFFDGAMRTNGIPVDAGGTIYEQVVGAMRDTAVAVLVLALVTAVVGWFAGPFDVPRRLRGAAKAGAAALRATLERRGLSTGRVGAWLHSRRTLLRVAITLVGAAVVLLVRPLSTSLILWTLTFALLAVLILELVERPPSAEDDDQDDAPTHEAEKPPADDEIGRAGPVVAGAPGDPAVPAGEPLP</sequence>
<feature type="transmembrane region" description="Helical" evidence="2">
    <location>
        <begin position="280"/>
        <end position="307"/>
    </location>
</feature>
<evidence type="ECO:0000313" key="4">
    <source>
        <dbReference type="Proteomes" id="UP000703720"/>
    </source>
</evidence>
<protein>
    <submittedName>
        <fullName evidence="3">Membrane protein</fullName>
    </submittedName>
</protein>
<name>A0ABS4WPV9_9MICO</name>
<feature type="compositionally biased region" description="Low complexity" evidence="1">
    <location>
        <begin position="468"/>
        <end position="489"/>
    </location>
</feature>
<evidence type="ECO:0000256" key="1">
    <source>
        <dbReference type="SAM" id="MobiDB-lite"/>
    </source>
</evidence>
<dbReference type="Proteomes" id="UP000703720">
    <property type="component" value="Unassembled WGS sequence"/>
</dbReference>
<reference evidence="3 4" key="1">
    <citation type="submission" date="2021-03" db="EMBL/GenBank/DDBJ databases">
        <title>Sequencing the genomes of 1000 actinobacteria strains.</title>
        <authorList>
            <person name="Klenk H.-P."/>
        </authorList>
    </citation>
    <scope>NUCLEOTIDE SEQUENCE [LARGE SCALE GENOMIC DNA]</scope>
    <source>
        <strain evidence="3 4">DSM 13468</strain>
    </source>
</reference>
<keyword evidence="2" id="KW-0812">Transmembrane</keyword>
<evidence type="ECO:0000256" key="2">
    <source>
        <dbReference type="SAM" id="Phobius"/>
    </source>
</evidence>
<feature type="region of interest" description="Disordered" evidence="1">
    <location>
        <begin position="443"/>
        <end position="489"/>
    </location>
</feature>
<dbReference type="EMBL" id="JAGIOA010000001">
    <property type="protein sequence ID" value="MBP2378101.1"/>
    <property type="molecule type" value="Genomic_DNA"/>
</dbReference>
<keyword evidence="4" id="KW-1185">Reference proteome</keyword>
<feature type="transmembrane region" description="Helical" evidence="2">
    <location>
        <begin position="396"/>
        <end position="414"/>
    </location>
</feature>
<feature type="transmembrane region" description="Helical" evidence="2">
    <location>
        <begin position="335"/>
        <end position="353"/>
    </location>
</feature>
<feature type="transmembrane region" description="Helical" evidence="2">
    <location>
        <begin position="248"/>
        <end position="273"/>
    </location>
</feature>
<gene>
    <name evidence="3" type="ORF">JOF42_001596</name>
</gene>
<evidence type="ECO:0000313" key="3">
    <source>
        <dbReference type="EMBL" id="MBP2378101.1"/>
    </source>
</evidence>
<feature type="transmembrane region" description="Helical" evidence="2">
    <location>
        <begin position="420"/>
        <end position="438"/>
    </location>
</feature>
<keyword evidence="2" id="KW-1133">Transmembrane helix</keyword>
<feature type="transmembrane region" description="Helical" evidence="2">
    <location>
        <begin position="52"/>
        <end position="74"/>
    </location>
</feature>
<organism evidence="3 4">
    <name type="scientific">Microbacterium phyllosphaerae</name>
    <dbReference type="NCBI Taxonomy" id="124798"/>
    <lineage>
        <taxon>Bacteria</taxon>
        <taxon>Bacillati</taxon>
        <taxon>Actinomycetota</taxon>
        <taxon>Actinomycetes</taxon>
        <taxon>Micrococcales</taxon>
        <taxon>Microbacteriaceae</taxon>
        <taxon>Microbacterium</taxon>
    </lineage>
</organism>
<keyword evidence="2" id="KW-0472">Membrane</keyword>
<feature type="compositionally biased region" description="Basic and acidic residues" evidence="1">
    <location>
        <begin position="452"/>
        <end position="467"/>
    </location>
</feature>
<comment type="caution">
    <text evidence="3">The sequence shown here is derived from an EMBL/GenBank/DDBJ whole genome shotgun (WGS) entry which is preliminary data.</text>
</comment>
<proteinExistence type="predicted"/>
<dbReference type="RefSeq" id="WP_210097376.1">
    <property type="nucleotide sequence ID" value="NZ_BAAAIO010000001.1"/>
</dbReference>
<accession>A0ABS4WPV9</accession>